<name>A0ABV0NWI0_9TELE</name>
<evidence type="ECO:0000313" key="2">
    <source>
        <dbReference type="EMBL" id="MEQ2175777.1"/>
    </source>
</evidence>
<evidence type="ECO:0000256" key="1">
    <source>
        <dbReference type="SAM" id="SignalP"/>
    </source>
</evidence>
<evidence type="ECO:0000313" key="3">
    <source>
        <dbReference type="Proteomes" id="UP001476798"/>
    </source>
</evidence>
<keyword evidence="3" id="KW-1185">Reference proteome</keyword>
<sequence>MYIFSILSGLLSWSCILQHTAWTDKLWKFKDFWCRGLSAYLEHQTVLSFGHDAHLFKLLNVCKAQGHTGGVGHRLTDVGSMDQIPQVLHPERGDPLACGEAQGVHHIGLTFKRFYMFYVS</sequence>
<gene>
    <name evidence="2" type="ORF">GOODEAATRI_021205</name>
</gene>
<proteinExistence type="predicted"/>
<dbReference type="EMBL" id="JAHRIO010052019">
    <property type="protein sequence ID" value="MEQ2175777.1"/>
    <property type="molecule type" value="Genomic_DNA"/>
</dbReference>
<dbReference type="Proteomes" id="UP001476798">
    <property type="component" value="Unassembled WGS sequence"/>
</dbReference>
<keyword evidence="1" id="KW-0732">Signal</keyword>
<evidence type="ECO:0008006" key="4">
    <source>
        <dbReference type="Google" id="ProtNLM"/>
    </source>
</evidence>
<accession>A0ABV0NWI0</accession>
<reference evidence="2 3" key="1">
    <citation type="submission" date="2021-06" db="EMBL/GenBank/DDBJ databases">
        <authorList>
            <person name="Palmer J.M."/>
        </authorList>
    </citation>
    <scope>NUCLEOTIDE SEQUENCE [LARGE SCALE GENOMIC DNA]</scope>
    <source>
        <strain evidence="2 3">GA_2019</strain>
        <tissue evidence="2">Muscle</tissue>
    </source>
</reference>
<feature type="chain" id="PRO_5047221923" description="Secreted protein" evidence="1">
    <location>
        <begin position="24"/>
        <end position="120"/>
    </location>
</feature>
<protein>
    <recommendedName>
        <fullName evidence="4">Secreted protein</fullName>
    </recommendedName>
</protein>
<organism evidence="2 3">
    <name type="scientific">Goodea atripinnis</name>
    <dbReference type="NCBI Taxonomy" id="208336"/>
    <lineage>
        <taxon>Eukaryota</taxon>
        <taxon>Metazoa</taxon>
        <taxon>Chordata</taxon>
        <taxon>Craniata</taxon>
        <taxon>Vertebrata</taxon>
        <taxon>Euteleostomi</taxon>
        <taxon>Actinopterygii</taxon>
        <taxon>Neopterygii</taxon>
        <taxon>Teleostei</taxon>
        <taxon>Neoteleostei</taxon>
        <taxon>Acanthomorphata</taxon>
        <taxon>Ovalentaria</taxon>
        <taxon>Atherinomorphae</taxon>
        <taxon>Cyprinodontiformes</taxon>
        <taxon>Goodeidae</taxon>
        <taxon>Goodea</taxon>
    </lineage>
</organism>
<feature type="signal peptide" evidence="1">
    <location>
        <begin position="1"/>
        <end position="23"/>
    </location>
</feature>
<comment type="caution">
    <text evidence="2">The sequence shown here is derived from an EMBL/GenBank/DDBJ whole genome shotgun (WGS) entry which is preliminary data.</text>
</comment>